<name>A0AAJ5VYL3_9MICO</name>
<reference evidence="1" key="1">
    <citation type="submission" date="2023-03" db="EMBL/GenBank/DDBJ databases">
        <title>Andean soil-derived lignocellulolytic bacterial consortium as a source of novel taxa and putative plastic-active enzymes.</title>
        <authorList>
            <person name="Diaz-Garcia L."/>
            <person name="Chuvochina M."/>
            <person name="Feuerriegel G."/>
            <person name="Bunk B."/>
            <person name="Sproer C."/>
            <person name="Streit W.R."/>
            <person name="Rodriguez L.M."/>
            <person name="Overmann J."/>
            <person name="Jimenez D.J."/>
        </authorList>
    </citation>
    <scope>NUCLEOTIDE SEQUENCE</scope>
    <source>
        <strain evidence="1">MAG 4610</strain>
    </source>
</reference>
<protein>
    <submittedName>
        <fullName evidence="1">Uncharacterized protein</fullName>
    </submittedName>
</protein>
<accession>A0AAJ5VYL3</accession>
<sequence length="135" mass="14454">MAGGPMIGELIGEVLSAWGGEWGAGWGLRRAARRARRAGRVLAALRVPAGSVEGLSAHWSLREVTVLPGEMSDDEHAWRVRDVVPQTGEPTMGQLIANPLPEQSIISLDVEGVRVEMTVLPEDVALVVRGLKGSR</sequence>
<dbReference type="EMBL" id="CP119321">
    <property type="protein sequence ID" value="WEK12537.1"/>
    <property type="molecule type" value="Genomic_DNA"/>
</dbReference>
<organism evidence="1 2">
    <name type="scientific">Candidatus Microbacterium phytovorans</name>
    <dbReference type="NCBI Taxonomy" id="3121374"/>
    <lineage>
        <taxon>Bacteria</taxon>
        <taxon>Bacillati</taxon>
        <taxon>Actinomycetota</taxon>
        <taxon>Actinomycetes</taxon>
        <taxon>Micrococcales</taxon>
        <taxon>Microbacteriaceae</taxon>
        <taxon>Microbacterium</taxon>
    </lineage>
</organism>
<gene>
    <name evidence="1" type="ORF">P0Y48_08605</name>
</gene>
<dbReference type="Proteomes" id="UP001213972">
    <property type="component" value="Chromosome"/>
</dbReference>
<evidence type="ECO:0000313" key="1">
    <source>
        <dbReference type="EMBL" id="WEK12537.1"/>
    </source>
</evidence>
<dbReference type="AlphaFoldDB" id="A0AAJ5VYL3"/>
<evidence type="ECO:0000313" key="2">
    <source>
        <dbReference type="Proteomes" id="UP001213972"/>
    </source>
</evidence>
<proteinExistence type="predicted"/>